<dbReference type="EMBL" id="CP095848">
    <property type="protein sequence ID" value="UPL47975.1"/>
    <property type="molecule type" value="Genomic_DNA"/>
</dbReference>
<gene>
    <name evidence="4" type="ORF">MWH26_12325</name>
</gene>
<keyword evidence="5" id="KW-1185">Reference proteome</keyword>
<accession>A0ABY4J596</accession>
<keyword evidence="4" id="KW-0675">Receptor</keyword>
<dbReference type="SUPFAM" id="SSF53807">
    <property type="entry name" value="Helical backbone' metal receptor"/>
    <property type="match status" value="1"/>
</dbReference>
<evidence type="ECO:0000313" key="4">
    <source>
        <dbReference type="EMBL" id="UPL47975.1"/>
    </source>
</evidence>
<dbReference type="RefSeq" id="WP_247974525.1">
    <property type="nucleotide sequence ID" value="NZ_CP095848.1"/>
</dbReference>
<dbReference type="Proteomes" id="UP000829647">
    <property type="component" value="Chromosome"/>
</dbReference>
<feature type="signal peptide" evidence="2">
    <location>
        <begin position="1"/>
        <end position="24"/>
    </location>
</feature>
<dbReference type="InterPro" id="IPR050902">
    <property type="entry name" value="ABC_Transporter_SBP"/>
</dbReference>
<feature type="domain" description="Fe/B12 periplasmic-binding" evidence="3">
    <location>
        <begin position="58"/>
        <end position="306"/>
    </location>
</feature>
<dbReference type="NCBIfam" id="NF038402">
    <property type="entry name" value="TroA_like"/>
    <property type="match status" value="1"/>
</dbReference>
<name>A0ABY4J596_9BACT</name>
<dbReference type="PROSITE" id="PS50983">
    <property type="entry name" value="FE_B12_PBP"/>
    <property type="match status" value="1"/>
</dbReference>
<dbReference type="InterPro" id="IPR002491">
    <property type="entry name" value="ABC_transptr_periplasmic_BD"/>
</dbReference>
<sequence length="306" mass="33853">MLCSPRLAASLRPFLPLLLLLAAACQPDKAPASEAAAPAQQLRDDLGRAVVVPAQPRRIMALAASMTEMLYAVADTATIVARTQVCDYPAAALRKPVINSYPLDLERLVALRPDVVFTTDGITSQADAQRLQELGIPVYYQHYTSVEDIFRGLNDLGRILGRQPQARRLTDSLRTELARLTPGPTAPSAPRVLAITWSDPIYVYGQNTLFTDKIAIAGGQNAVQEKFAQPYPALTREYVLKLNPDIIIGGTFGKMDSTFFRLYPELKRIRAYQTRRIYRVTDDLMSRPTPRVVEGVRELKQVVSGS</sequence>
<feature type="chain" id="PRO_5047233231" evidence="2">
    <location>
        <begin position="25"/>
        <end position="306"/>
    </location>
</feature>
<evidence type="ECO:0000256" key="1">
    <source>
        <dbReference type="ARBA" id="ARBA00022729"/>
    </source>
</evidence>
<dbReference type="PROSITE" id="PS51257">
    <property type="entry name" value="PROKAR_LIPOPROTEIN"/>
    <property type="match status" value="1"/>
</dbReference>
<dbReference type="Pfam" id="PF01497">
    <property type="entry name" value="Peripla_BP_2"/>
    <property type="match status" value="1"/>
</dbReference>
<dbReference type="Gene3D" id="3.40.50.1980">
    <property type="entry name" value="Nitrogenase molybdenum iron protein domain"/>
    <property type="match status" value="2"/>
</dbReference>
<keyword evidence="1 2" id="KW-0732">Signal</keyword>
<dbReference type="PANTHER" id="PTHR30535:SF34">
    <property type="entry name" value="MOLYBDATE-BINDING PROTEIN MOLA"/>
    <property type="match status" value="1"/>
</dbReference>
<evidence type="ECO:0000313" key="5">
    <source>
        <dbReference type="Proteomes" id="UP000829647"/>
    </source>
</evidence>
<evidence type="ECO:0000256" key="2">
    <source>
        <dbReference type="SAM" id="SignalP"/>
    </source>
</evidence>
<evidence type="ECO:0000259" key="3">
    <source>
        <dbReference type="PROSITE" id="PS50983"/>
    </source>
</evidence>
<proteinExistence type="predicted"/>
<organism evidence="4 5">
    <name type="scientific">Hymenobacter sublimis</name>
    <dbReference type="NCBI Taxonomy" id="2933777"/>
    <lineage>
        <taxon>Bacteria</taxon>
        <taxon>Pseudomonadati</taxon>
        <taxon>Bacteroidota</taxon>
        <taxon>Cytophagia</taxon>
        <taxon>Cytophagales</taxon>
        <taxon>Hymenobacteraceae</taxon>
        <taxon>Hymenobacter</taxon>
    </lineage>
</organism>
<dbReference type="InterPro" id="IPR054828">
    <property type="entry name" value="Vit_B12_bind_prot"/>
</dbReference>
<protein>
    <submittedName>
        <fullName evidence="4">Helical backbone metal receptor</fullName>
    </submittedName>
</protein>
<dbReference type="PANTHER" id="PTHR30535">
    <property type="entry name" value="VITAMIN B12-BINDING PROTEIN"/>
    <property type="match status" value="1"/>
</dbReference>
<reference evidence="4 5" key="1">
    <citation type="submission" date="2022-04" db="EMBL/GenBank/DDBJ databases">
        <title>Hymenobacter sp. isolated from the air.</title>
        <authorList>
            <person name="Won M."/>
            <person name="Lee C.-M."/>
            <person name="Woen H.-Y."/>
            <person name="Kwon S.-W."/>
        </authorList>
    </citation>
    <scope>NUCLEOTIDE SEQUENCE [LARGE SCALE GENOMIC DNA]</scope>
    <source>
        <strain evidence="5">5516 S-25</strain>
    </source>
</reference>